<dbReference type="InterPro" id="IPR012910">
    <property type="entry name" value="Plug_dom"/>
</dbReference>
<proteinExistence type="inferred from homology"/>
<dbReference type="Gene3D" id="2.40.170.20">
    <property type="entry name" value="TonB-dependent receptor, beta-barrel domain"/>
    <property type="match status" value="1"/>
</dbReference>
<evidence type="ECO:0000256" key="1">
    <source>
        <dbReference type="ARBA" id="ARBA00004571"/>
    </source>
</evidence>
<dbReference type="NCBIfam" id="TIGR04056">
    <property type="entry name" value="OMP_RagA_SusC"/>
    <property type="match status" value="1"/>
</dbReference>
<dbReference type="EMBL" id="FPAG01000003">
    <property type="protein sequence ID" value="SFS64998.1"/>
    <property type="molecule type" value="Genomic_DNA"/>
</dbReference>
<dbReference type="OrthoDB" id="1094723at2"/>
<name>A0A1I6RKK2_9FLAO</name>
<keyword evidence="6 7" id="KW-0998">Cell outer membrane</keyword>
<evidence type="ECO:0000313" key="10">
    <source>
        <dbReference type="Proteomes" id="UP000183209"/>
    </source>
</evidence>
<protein>
    <submittedName>
        <fullName evidence="9">TonB-linked outer membrane protein, SusC/RagA family</fullName>
    </submittedName>
</protein>
<dbReference type="SUPFAM" id="SSF49464">
    <property type="entry name" value="Carboxypeptidase regulatory domain-like"/>
    <property type="match status" value="1"/>
</dbReference>
<evidence type="ECO:0000313" key="9">
    <source>
        <dbReference type="EMBL" id="SFS64998.1"/>
    </source>
</evidence>
<keyword evidence="5 7" id="KW-0472">Membrane</keyword>
<organism evidence="9 10">
    <name type="scientific">Zhouia amylolytica</name>
    <dbReference type="NCBI Taxonomy" id="376730"/>
    <lineage>
        <taxon>Bacteria</taxon>
        <taxon>Pseudomonadati</taxon>
        <taxon>Bacteroidota</taxon>
        <taxon>Flavobacteriia</taxon>
        <taxon>Flavobacteriales</taxon>
        <taxon>Flavobacteriaceae</taxon>
        <taxon>Zhouia</taxon>
    </lineage>
</organism>
<dbReference type="InterPro" id="IPR008969">
    <property type="entry name" value="CarboxyPept-like_regulatory"/>
</dbReference>
<keyword evidence="2 7" id="KW-0813">Transport</keyword>
<dbReference type="PROSITE" id="PS52016">
    <property type="entry name" value="TONB_DEPENDENT_REC_3"/>
    <property type="match status" value="1"/>
</dbReference>
<dbReference type="InterPro" id="IPR036942">
    <property type="entry name" value="Beta-barrel_TonB_sf"/>
</dbReference>
<dbReference type="GO" id="GO:0009279">
    <property type="term" value="C:cell outer membrane"/>
    <property type="evidence" value="ECO:0007669"/>
    <property type="project" value="UniProtKB-SubCell"/>
</dbReference>
<dbReference type="InterPro" id="IPR023997">
    <property type="entry name" value="TonB-dep_OMP_SusC/RagA_CS"/>
</dbReference>
<feature type="domain" description="TonB-dependent receptor plug" evidence="8">
    <location>
        <begin position="219"/>
        <end position="340"/>
    </location>
</feature>
<dbReference type="InterPro" id="IPR037066">
    <property type="entry name" value="Plug_dom_sf"/>
</dbReference>
<dbReference type="AlphaFoldDB" id="A0A1I6RKK2"/>
<evidence type="ECO:0000256" key="2">
    <source>
        <dbReference type="ARBA" id="ARBA00022448"/>
    </source>
</evidence>
<evidence type="ECO:0000256" key="7">
    <source>
        <dbReference type="PROSITE-ProRule" id="PRU01360"/>
    </source>
</evidence>
<comment type="similarity">
    <text evidence="7">Belongs to the TonB-dependent receptor family.</text>
</comment>
<dbReference type="RefSeq" id="WP_074977529.1">
    <property type="nucleotide sequence ID" value="NZ_FPAG01000003.1"/>
</dbReference>
<dbReference type="InterPro" id="IPR023996">
    <property type="entry name" value="TonB-dep_OMP_SusC/RagA"/>
</dbReference>
<gene>
    <name evidence="9" type="ORF">SAMN04487906_1122</name>
</gene>
<sequence>MKKNLSWETHGFLQRYERQIVWIMKRSLFMFCILFLNFTAFAFSQKVTINLGSVTLHEALKEIGKKTNVDFFYSEEELDANRKVYVSFKDEDLSNVVSTLIGENFKLEKQGEGLYLIIPKEVSDFQDQFIVNGVVTDENNQPMPGVTIMVKGTRVGTSTDFDGKFRIRVAKENTLTLSFVGYLKQEIVIKDDKDLKIQLKPDVAELDAVVVTGIVERKKETFTGTVNTISGDEIREIGNLNIIESVKTLDPSFIVLENNLQGSNPNILPTIEVRGKTSISTDDLRDSYGADPNSPLFVLDGFETSLRRIMDLDMNRVASITILKDAASTSLYGSKAANGVVVVETKRPKEGKLQVNYIGDYNIQFPDLTDYNLMNAEEKLEFERLSGRWTSSFPELEYQIRMDTLYAEKLAEVRRGVNTYWLSEPTQTAISQKHSVYVSGGTDEIRFNTGVSYRAAEGVMKGSGRDTWNANVDLTYRKGKWNISNRLYLGGYDARESNYGSFRNFAEANPYYRKYDEFGEITRYFESVRVKDFYGFNVVNPLYYSTLNSKDETNNFNITNNFGINYDISSVLRFQGQVQLNKVIVDQEIFVDPEDPKFDDVNFFERGEYRRSQVNSFGYRANAGVVYHDLWGEKHMINGNVRFDIEEQNNEAYNTTTVGFPAGSNGNPGFAFSYKPDSKPGYDIRKYRRNNILGSVNYAYDNRFLLDATYRIDGSTAFGSNEKYSPFWSVGAGWNLHNEMKVKSDVLNLFRVRQTLGYTGNQNLGSIASTSIYTYLNRVNGFGTGLGLTTLANPDLEWQRTYTTNLGIDLAMFKNRFDAQFNIYTKKSEPLVVPVDLASSTGLVSYPLNVGRLDVNGLEVIAGYKVINDLENRITWRLRATAAMVNMEYGGFDNTLRSLNDQAVADGEESFLEDKPLNEESLRRYRDGYSPDDIWAVPSLGIDPASGREVFLKKNGQTTYEYDNDDAVVVGTSRPDVEGVISSYFNLKDFSFNLNVRYRFGGQNFNNALYQKVENISVRDITLNQDRRALYDRWQQPGDISQFKAIGLTGYTPISSRFVQDENVLIGESINVGYRASNKKWLSAIGIRTLRLNAYMNDIFRISSIQAERGIDYPFARSVSFSINAMF</sequence>
<evidence type="ECO:0000259" key="8">
    <source>
        <dbReference type="Pfam" id="PF07715"/>
    </source>
</evidence>
<evidence type="ECO:0000256" key="3">
    <source>
        <dbReference type="ARBA" id="ARBA00022452"/>
    </source>
</evidence>
<dbReference type="NCBIfam" id="TIGR04057">
    <property type="entry name" value="SusC_RagA_signa"/>
    <property type="match status" value="1"/>
</dbReference>
<dbReference type="Proteomes" id="UP000183209">
    <property type="component" value="Unassembled WGS sequence"/>
</dbReference>
<reference evidence="9 10" key="1">
    <citation type="submission" date="2016-10" db="EMBL/GenBank/DDBJ databases">
        <authorList>
            <person name="de Groot N.N."/>
        </authorList>
    </citation>
    <scope>NUCLEOTIDE SEQUENCE [LARGE SCALE GENOMIC DNA]</scope>
    <source>
        <strain evidence="9 10">CGMCC 1.6114</strain>
    </source>
</reference>
<accession>A0A1I6RKK2</accession>
<evidence type="ECO:0000256" key="6">
    <source>
        <dbReference type="ARBA" id="ARBA00023237"/>
    </source>
</evidence>
<dbReference type="Pfam" id="PF13715">
    <property type="entry name" value="CarbopepD_reg_2"/>
    <property type="match status" value="1"/>
</dbReference>
<keyword evidence="3 7" id="KW-1134">Transmembrane beta strand</keyword>
<dbReference type="InterPro" id="IPR039426">
    <property type="entry name" value="TonB-dep_rcpt-like"/>
</dbReference>
<dbReference type="Gene3D" id="2.60.40.1120">
    <property type="entry name" value="Carboxypeptidase-like, regulatory domain"/>
    <property type="match status" value="1"/>
</dbReference>
<comment type="subcellular location">
    <subcellularLocation>
        <location evidence="1 7">Cell outer membrane</location>
        <topology evidence="1 7">Multi-pass membrane protein</topology>
    </subcellularLocation>
</comment>
<dbReference type="SUPFAM" id="SSF56935">
    <property type="entry name" value="Porins"/>
    <property type="match status" value="1"/>
</dbReference>
<evidence type="ECO:0000256" key="5">
    <source>
        <dbReference type="ARBA" id="ARBA00023136"/>
    </source>
</evidence>
<dbReference type="FunFam" id="2.60.40.1120:FF:000003">
    <property type="entry name" value="Outer membrane protein Omp121"/>
    <property type="match status" value="1"/>
</dbReference>
<keyword evidence="4 7" id="KW-0812">Transmembrane</keyword>
<dbReference type="Gene3D" id="2.170.130.10">
    <property type="entry name" value="TonB-dependent receptor, plug domain"/>
    <property type="match status" value="1"/>
</dbReference>
<dbReference type="Pfam" id="PF07715">
    <property type="entry name" value="Plug"/>
    <property type="match status" value="1"/>
</dbReference>
<evidence type="ECO:0000256" key="4">
    <source>
        <dbReference type="ARBA" id="ARBA00022692"/>
    </source>
</evidence>